<reference evidence="4" key="1">
    <citation type="submission" date="2023-06" db="EMBL/GenBank/DDBJ databases">
        <title>Survivors Of The Sea: Transcriptome response of Skeletonema marinoi to long-term dormancy.</title>
        <authorList>
            <person name="Pinder M.I.M."/>
            <person name="Kourtchenko O."/>
            <person name="Robertson E.K."/>
            <person name="Larsson T."/>
            <person name="Maumus F."/>
            <person name="Osuna-Cruz C.M."/>
            <person name="Vancaester E."/>
            <person name="Stenow R."/>
            <person name="Vandepoele K."/>
            <person name="Ploug H."/>
            <person name="Bruchert V."/>
            <person name="Godhe A."/>
            <person name="Topel M."/>
        </authorList>
    </citation>
    <scope>NUCLEOTIDE SEQUENCE</scope>
    <source>
        <strain evidence="4">R05AC</strain>
    </source>
</reference>
<name>A0AAD8YAN0_9STRA</name>
<proteinExistence type="predicted"/>
<dbReference type="EMBL" id="JATAAI010000012">
    <property type="protein sequence ID" value="KAK1742114.1"/>
    <property type="molecule type" value="Genomic_DNA"/>
</dbReference>
<protein>
    <submittedName>
        <fullName evidence="4">Glutathionyl-hydroquinone reductase</fullName>
        <ecNumber evidence="4">1.8.5.7</ecNumber>
    </submittedName>
</protein>
<dbReference type="Proteomes" id="UP001224775">
    <property type="component" value="Unassembled WGS sequence"/>
</dbReference>
<evidence type="ECO:0000313" key="4">
    <source>
        <dbReference type="EMBL" id="KAK1742114.1"/>
    </source>
</evidence>
<dbReference type="PANTHER" id="PTHR32419:SF6">
    <property type="entry name" value="GLUTATHIONE S-TRANSFERASE OMEGA-LIKE 1-RELATED"/>
    <property type="match status" value="1"/>
</dbReference>
<dbReference type="SUPFAM" id="SSF47616">
    <property type="entry name" value="GST C-terminal domain-like"/>
    <property type="match status" value="1"/>
</dbReference>
<dbReference type="GO" id="GO:0016491">
    <property type="term" value="F:oxidoreductase activity"/>
    <property type="evidence" value="ECO:0007669"/>
    <property type="project" value="UniProtKB-KW"/>
</dbReference>
<comment type="caution">
    <text evidence="4">The sequence shown here is derived from an EMBL/GenBank/DDBJ whole genome shotgun (WGS) entry which is preliminary data.</text>
</comment>
<keyword evidence="5" id="KW-1185">Reference proteome</keyword>
<dbReference type="Pfam" id="PF00043">
    <property type="entry name" value="GST_C"/>
    <property type="match status" value="1"/>
</dbReference>
<feature type="domain" description="Glutathione S-transferase C-terminal" evidence="2">
    <location>
        <begin position="327"/>
        <end position="407"/>
    </location>
</feature>
<dbReference type="InterPro" id="IPR016639">
    <property type="entry name" value="GST_Omega/GSH"/>
</dbReference>
<dbReference type="GO" id="GO:0004364">
    <property type="term" value="F:glutathione transferase activity"/>
    <property type="evidence" value="ECO:0007669"/>
    <property type="project" value="InterPro"/>
</dbReference>
<dbReference type="InterPro" id="IPR036249">
    <property type="entry name" value="Thioredoxin-like_sf"/>
</dbReference>
<dbReference type="Pfam" id="PF13409">
    <property type="entry name" value="GST_N_2"/>
    <property type="match status" value="1"/>
</dbReference>
<dbReference type="PANTHER" id="PTHR32419">
    <property type="entry name" value="GLUTATHIONYL-HYDROQUINONE REDUCTASE"/>
    <property type="match status" value="1"/>
</dbReference>
<keyword evidence="4" id="KW-0560">Oxidoreductase</keyword>
<organism evidence="4 5">
    <name type="scientific">Skeletonema marinoi</name>
    <dbReference type="NCBI Taxonomy" id="267567"/>
    <lineage>
        <taxon>Eukaryota</taxon>
        <taxon>Sar</taxon>
        <taxon>Stramenopiles</taxon>
        <taxon>Ochrophyta</taxon>
        <taxon>Bacillariophyta</taxon>
        <taxon>Coscinodiscophyceae</taxon>
        <taxon>Thalassiosirophycidae</taxon>
        <taxon>Thalassiosirales</taxon>
        <taxon>Skeletonemataceae</taxon>
        <taxon>Skeletonema</taxon>
        <taxon>Skeletonema marinoi-dohrnii complex</taxon>
    </lineage>
</organism>
<dbReference type="InterPro" id="IPR004046">
    <property type="entry name" value="GST_C"/>
</dbReference>
<evidence type="ECO:0000259" key="3">
    <source>
        <dbReference type="Pfam" id="PF13409"/>
    </source>
</evidence>
<sequence length="451" mass="50387">MGTLVAISHHTSTTQAFTSFPVNMMCKNTSIILLLNLLTYFSGISGFAPSLHLQPKGTHTKYPVGTTPLNAENKDPTTSSSGSSSLYQDIPKKKPWTFGILTSGFPPQQILVPVVKFVTFQVWKLMMNELVTHDEQGRFVRESFQAGNDPSPLELPNSSDSGESYSRYKIYLGNPCPWCHRVKAAMAVLNLEGEIPVTMLIDDAEKASKGGWILPTPSADDRKANIAEELITGDLAGVYNYCYRDILEEGEKYKGRCTAPLLVDTTTGTIVTNESNEIMILLNDYTRRLPDHESVDLRPIGREEELDDATKHWFDLLWNGSYKCGFATSQVAYDEAASDVLKGLNEMNEVLASRPYLLGEDVSEVDLKGFSWVVTRHDYAYTVIFKSPGGRIAQYPHISAWVKRLVSDYPKLLDSIDMEDACGSYYRQLFMLNFGRVVPYIPNVKDWVAGL</sequence>
<accession>A0AAD8YAN0</accession>
<dbReference type="InterPro" id="IPR004045">
    <property type="entry name" value="Glutathione_S-Trfase_N"/>
</dbReference>
<dbReference type="Gene3D" id="1.20.1050.10">
    <property type="match status" value="1"/>
</dbReference>
<gene>
    <name evidence="4" type="ORF">QTG54_007687</name>
</gene>
<dbReference type="SUPFAM" id="SSF52833">
    <property type="entry name" value="Thioredoxin-like"/>
    <property type="match status" value="1"/>
</dbReference>
<feature type="region of interest" description="Disordered" evidence="1">
    <location>
        <begin position="62"/>
        <end position="87"/>
    </location>
</feature>
<feature type="domain" description="GST N-terminal" evidence="3">
    <location>
        <begin position="176"/>
        <end position="283"/>
    </location>
</feature>
<dbReference type="GO" id="GO:0005737">
    <property type="term" value="C:cytoplasm"/>
    <property type="evidence" value="ECO:0007669"/>
    <property type="project" value="TreeGrafter"/>
</dbReference>
<evidence type="ECO:0000313" key="5">
    <source>
        <dbReference type="Proteomes" id="UP001224775"/>
    </source>
</evidence>
<dbReference type="InterPro" id="IPR036282">
    <property type="entry name" value="Glutathione-S-Trfase_C_sf"/>
</dbReference>
<evidence type="ECO:0000259" key="2">
    <source>
        <dbReference type="Pfam" id="PF00043"/>
    </source>
</evidence>
<dbReference type="AlphaFoldDB" id="A0AAD8YAN0"/>
<evidence type="ECO:0000256" key="1">
    <source>
        <dbReference type="SAM" id="MobiDB-lite"/>
    </source>
</evidence>
<dbReference type="EC" id="1.8.5.7" evidence="4"/>
<dbReference type="Gene3D" id="3.40.30.10">
    <property type="entry name" value="Glutaredoxin"/>
    <property type="match status" value="1"/>
</dbReference>